<evidence type="ECO:0000313" key="9">
    <source>
        <dbReference type="Proteomes" id="UP000243799"/>
    </source>
</evidence>
<dbReference type="OrthoDB" id="3575486at2"/>
<dbReference type="CDD" id="cd17535">
    <property type="entry name" value="REC_NarL-like"/>
    <property type="match status" value="1"/>
</dbReference>
<dbReference type="PANTHER" id="PTHR43214">
    <property type="entry name" value="TWO-COMPONENT RESPONSE REGULATOR"/>
    <property type="match status" value="1"/>
</dbReference>
<evidence type="ECO:0000313" key="8">
    <source>
        <dbReference type="EMBL" id="SFB19491.1"/>
    </source>
</evidence>
<evidence type="ECO:0000256" key="3">
    <source>
        <dbReference type="ARBA" id="ARBA00023125"/>
    </source>
</evidence>
<evidence type="ECO:0000256" key="2">
    <source>
        <dbReference type="ARBA" id="ARBA00023015"/>
    </source>
</evidence>
<dbReference type="InterPro" id="IPR011006">
    <property type="entry name" value="CheY-like_superfamily"/>
</dbReference>
<dbReference type="STRING" id="490629.SAMN05216266_10640"/>
<dbReference type="EMBL" id="FOKG01000006">
    <property type="protein sequence ID" value="SFB19491.1"/>
    <property type="molecule type" value="Genomic_DNA"/>
</dbReference>
<evidence type="ECO:0000256" key="5">
    <source>
        <dbReference type="PROSITE-ProRule" id="PRU00169"/>
    </source>
</evidence>
<feature type="domain" description="HTH luxR-type" evidence="6">
    <location>
        <begin position="147"/>
        <end position="212"/>
    </location>
</feature>
<reference evidence="9" key="1">
    <citation type="submission" date="2016-10" db="EMBL/GenBank/DDBJ databases">
        <authorList>
            <person name="Varghese N."/>
            <person name="Submissions S."/>
        </authorList>
    </citation>
    <scope>NUCLEOTIDE SEQUENCE [LARGE SCALE GENOMIC DNA]</scope>
    <source>
        <strain evidence="9">CGMCC 4.3568</strain>
    </source>
</reference>
<feature type="modified residue" description="4-aspartylphosphate" evidence="5">
    <location>
        <position position="61"/>
    </location>
</feature>
<keyword evidence="4" id="KW-0804">Transcription</keyword>
<dbReference type="InterPro" id="IPR001789">
    <property type="entry name" value="Sig_transdc_resp-reg_receiver"/>
</dbReference>
<sequence>MGQSRPVRIVVVDPQPLFSRGLAMLLPSLSGGRAEVVATTCSAADAATTVRRYHPELALVDLGLPAPGGLRAIAAIRRTEPGVAVIAMAGEEDRGPALRAVHIGARGVLSKTAEPENLLTPLLALVEGWAVVPGHVLEHLAATGGTARRLRDQLGDEERRLWRLLSTGRTLAQIAVEMHVSERTVKRLIAALLRRLGVTSRTEAAALAGQSGLLDGVVPGGRPTAAG</sequence>
<feature type="domain" description="Response regulatory" evidence="7">
    <location>
        <begin position="8"/>
        <end position="126"/>
    </location>
</feature>
<dbReference type="SMART" id="SM00448">
    <property type="entry name" value="REC"/>
    <property type="match status" value="1"/>
</dbReference>
<keyword evidence="3" id="KW-0238">DNA-binding</keyword>
<dbReference type="PANTHER" id="PTHR43214:SF41">
    <property type="entry name" value="NITRATE_NITRITE RESPONSE REGULATOR PROTEIN NARP"/>
    <property type="match status" value="1"/>
</dbReference>
<dbReference type="Gene3D" id="3.40.50.2300">
    <property type="match status" value="1"/>
</dbReference>
<dbReference type="GO" id="GO:0000160">
    <property type="term" value="P:phosphorelay signal transduction system"/>
    <property type="evidence" value="ECO:0007669"/>
    <property type="project" value="InterPro"/>
</dbReference>
<dbReference type="SMART" id="SM00421">
    <property type="entry name" value="HTH_LUXR"/>
    <property type="match status" value="1"/>
</dbReference>
<name>A0A1I0Z1R7_9PSEU</name>
<dbReference type="AlphaFoldDB" id="A0A1I0Z1R7"/>
<dbReference type="RefSeq" id="WP_091673182.1">
    <property type="nucleotide sequence ID" value="NZ_FOKG01000006.1"/>
</dbReference>
<organism evidence="8 9">
    <name type="scientific">Amycolatopsis marina</name>
    <dbReference type="NCBI Taxonomy" id="490629"/>
    <lineage>
        <taxon>Bacteria</taxon>
        <taxon>Bacillati</taxon>
        <taxon>Actinomycetota</taxon>
        <taxon>Actinomycetes</taxon>
        <taxon>Pseudonocardiales</taxon>
        <taxon>Pseudonocardiaceae</taxon>
        <taxon>Amycolatopsis</taxon>
    </lineage>
</organism>
<protein>
    <submittedName>
        <fullName evidence="8">Two component transcriptional regulator, LuxR family</fullName>
    </submittedName>
</protein>
<evidence type="ECO:0000256" key="4">
    <source>
        <dbReference type="ARBA" id="ARBA00023163"/>
    </source>
</evidence>
<gene>
    <name evidence="8" type="ORF">SAMN05216266_10640</name>
</gene>
<dbReference type="InterPro" id="IPR058245">
    <property type="entry name" value="NreC/VraR/RcsB-like_REC"/>
</dbReference>
<evidence type="ECO:0000259" key="7">
    <source>
        <dbReference type="PROSITE" id="PS50110"/>
    </source>
</evidence>
<keyword evidence="2" id="KW-0805">Transcription regulation</keyword>
<evidence type="ECO:0000256" key="1">
    <source>
        <dbReference type="ARBA" id="ARBA00022553"/>
    </source>
</evidence>
<dbReference type="GO" id="GO:0006355">
    <property type="term" value="P:regulation of DNA-templated transcription"/>
    <property type="evidence" value="ECO:0007669"/>
    <property type="project" value="InterPro"/>
</dbReference>
<keyword evidence="1 5" id="KW-0597">Phosphoprotein</keyword>
<dbReference type="Pfam" id="PF00196">
    <property type="entry name" value="GerE"/>
    <property type="match status" value="1"/>
</dbReference>
<evidence type="ECO:0000259" key="6">
    <source>
        <dbReference type="PROSITE" id="PS50043"/>
    </source>
</evidence>
<dbReference type="PROSITE" id="PS50043">
    <property type="entry name" value="HTH_LUXR_2"/>
    <property type="match status" value="1"/>
</dbReference>
<accession>A0A1I0Z1R7</accession>
<dbReference type="InterPro" id="IPR039420">
    <property type="entry name" value="WalR-like"/>
</dbReference>
<dbReference type="GO" id="GO:0003677">
    <property type="term" value="F:DNA binding"/>
    <property type="evidence" value="ECO:0007669"/>
    <property type="project" value="UniProtKB-KW"/>
</dbReference>
<dbReference type="SUPFAM" id="SSF52172">
    <property type="entry name" value="CheY-like"/>
    <property type="match status" value="1"/>
</dbReference>
<dbReference type="Proteomes" id="UP000243799">
    <property type="component" value="Unassembled WGS sequence"/>
</dbReference>
<dbReference type="InterPro" id="IPR000792">
    <property type="entry name" value="Tscrpt_reg_LuxR_C"/>
</dbReference>
<dbReference type="PRINTS" id="PR00038">
    <property type="entry name" value="HTHLUXR"/>
</dbReference>
<proteinExistence type="predicted"/>
<dbReference type="CDD" id="cd06170">
    <property type="entry name" value="LuxR_C_like"/>
    <property type="match status" value="1"/>
</dbReference>
<dbReference type="PROSITE" id="PS50110">
    <property type="entry name" value="RESPONSE_REGULATORY"/>
    <property type="match status" value="1"/>
</dbReference>
<keyword evidence="9" id="KW-1185">Reference proteome</keyword>
<dbReference type="Pfam" id="PF00072">
    <property type="entry name" value="Response_reg"/>
    <property type="match status" value="1"/>
</dbReference>